<dbReference type="AlphaFoldDB" id="A0A8J6EQH9"/>
<proteinExistence type="predicted"/>
<keyword evidence="2" id="KW-1185">Reference proteome</keyword>
<sequence>MQLATATLSLSHINVYQSCKQQALNKRVPVESTGVFVTSIFHMVGLWHMCFNCFITCHCTRYNPLFQKSSLFVVIEQSHDFSKFLVCKLKKFVCHFLLYACHNQNWPQDGSREPLANISVSESMISPLCIGFIRAL</sequence>
<evidence type="ECO:0000313" key="2">
    <source>
        <dbReference type="Proteomes" id="UP000770717"/>
    </source>
</evidence>
<reference evidence="1" key="1">
    <citation type="thesis" date="2020" institute="ProQuest LLC" country="789 East Eisenhower Parkway, Ann Arbor, MI, USA">
        <title>Comparative Genomics and Chromosome Evolution.</title>
        <authorList>
            <person name="Mudd A.B."/>
        </authorList>
    </citation>
    <scope>NUCLEOTIDE SEQUENCE</scope>
    <source>
        <strain evidence="1">HN-11 Male</strain>
        <tissue evidence="1">Kidney and liver</tissue>
    </source>
</reference>
<evidence type="ECO:0000313" key="1">
    <source>
        <dbReference type="EMBL" id="KAG9473308.1"/>
    </source>
</evidence>
<comment type="caution">
    <text evidence="1">The sequence shown here is derived from an EMBL/GenBank/DDBJ whole genome shotgun (WGS) entry which is preliminary data.</text>
</comment>
<accession>A0A8J6EQH9</accession>
<dbReference type="EMBL" id="WNTK01000017">
    <property type="protein sequence ID" value="KAG9473308.1"/>
    <property type="molecule type" value="Genomic_DNA"/>
</dbReference>
<gene>
    <name evidence="1" type="ORF">GDO78_019508</name>
</gene>
<organism evidence="1 2">
    <name type="scientific">Eleutherodactylus coqui</name>
    <name type="common">Puerto Rican coqui</name>
    <dbReference type="NCBI Taxonomy" id="57060"/>
    <lineage>
        <taxon>Eukaryota</taxon>
        <taxon>Metazoa</taxon>
        <taxon>Chordata</taxon>
        <taxon>Craniata</taxon>
        <taxon>Vertebrata</taxon>
        <taxon>Euteleostomi</taxon>
        <taxon>Amphibia</taxon>
        <taxon>Batrachia</taxon>
        <taxon>Anura</taxon>
        <taxon>Neobatrachia</taxon>
        <taxon>Hyloidea</taxon>
        <taxon>Eleutherodactylidae</taxon>
        <taxon>Eleutherodactylinae</taxon>
        <taxon>Eleutherodactylus</taxon>
        <taxon>Eleutherodactylus</taxon>
    </lineage>
</organism>
<name>A0A8J6EQH9_ELECQ</name>
<protein>
    <submittedName>
        <fullName evidence="1">Uncharacterized protein</fullName>
    </submittedName>
</protein>
<dbReference type="Proteomes" id="UP000770717">
    <property type="component" value="Unassembled WGS sequence"/>
</dbReference>